<dbReference type="InterPro" id="IPR038690">
    <property type="entry name" value="NusG_2_sf"/>
</dbReference>
<organism evidence="2 3">
    <name type="scientific">Vagococcus lutrae</name>
    <dbReference type="NCBI Taxonomy" id="81947"/>
    <lineage>
        <taxon>Bacteria</taxon>
        <taxon>Bacillati</taxon>
        <taxon>Bacillota</taxon>
        <taxon>Bacilli</taxon>
        <taxon>Lactobacillales</taxon>
        <taxon>Enterococcaceae</taxon>
        <taxon>Vagococcus</taxon>
    </lineage>
</organism>
<keyword evidence="1" id="KW-0472">Membrane</keyword>
<dbReference type="GeneID" id="72385227"/>
<dbReference type="Gene3D" id="2.60.320.10">
    <property type="entry name" value="N-utilization substance G protein NusG, insert domain"/>
    <property type="match status" value="1"/>
</dbReference>
<dbReference type="AlphaFoldDB" id="A0AAE9XFS4"/>
<evidence type="ECO:0000313" key="3">
    <source>
        <dbReference type="Proteomes" id="UP001179600"/>
    </source>
</evidence>
<gene>
    <name evidence="2" type="ORF">PML95_03045</name>
</gene>
<dbReference type="RefSeq" id="WP_126763589.1">
    <property type="nucleotide sequence ID" value="NZ_BKBT01000021.1"/>
</dbReference>
<evidence type="ECO:0000256" key="1">
    <source>
        <dbReference type="SAM" id="Phobius"/>
    </source>
</evidence>
<evidence type="ECO:0000313" key="2">
    <source>
        <dbReference type="EMBL" id="WCG23233.1"/>
    </source>
</evidence>
<sequence>MLWKELKKQYRYMDGIIIIFLVILSFLPIGVFSYTQAKQQHKEGETVAIVSIDGKEVDRFVLSEETPHQEKTYHPSKKQYNIIEVDGTRIRVKEDNSPDQIAVRTSWISQPGQTSICLPHKLVIEIQGVTDDDEDDMIITY</sequence>
<dbReference type="Pfam" id="PF07009">
    <property type="entry name" value="NusG_II"/>
    <property type="match status" value="1"/>
</dbReference>
<keyword evidence="1" id="KW-1133">Transmembrane helix</keyword>
<proteinExistence type="predicted"/>
<dbReference type="CDD" id="cd09911">
    <property type="entry name" value="Lin0431_like"/>
    <property type="match status" value="1"/>
</dbReference>
<dbReference type="Proteomes" id="UP001179600">
    <property type="component" value="Chromosome"/>
</dbReference>
<keyword evidence="1" id="KW-0812">Transmembrane</keyword>
<name>A0AAE9XFS4_9ENTE</name>
<accession>A0AAE9XFS4</accession>
<dbReference type="EMBL" id="CP116507">
    <property type="protein sequence ID" value="WCG23233.1"/>
    <property type="molecule type" value="Genomic_DNA"/>
</dbReference>
<protein>
    <submittedName>
        <fullName evidence="2">NusG domain II-containing protein</fullName>
    </submittedName>
</protein>
<feature type="transmembrane region" description="Helical" evidence="1">
    <location>
        <begin position="12"/>
        <end position="34"/>
    </location>
</feature>
<reference evidence="2" key="1">
    <citation type="submission" date="2023-01" db="EMBL/GenBank/DDBJ databases">
        <title>Oxazolidinone resistance genes in florfenicol resistant enterococci from beef cattle and veal calves at slaughter.</title>
        <authorList>
            <person name="Biggel M."/>
        </authorList>
    </citation>
    <scope>NUCLEOTIDE SEQUENCE</scope>
    <source>
        <strain evidence="2">K204-1</strain>
    </source>
</reference>